<sequence length="704" mass="78787">MGLRVSGPGTRHVDHTDLKLTEIRLPKTRSEGVQRLTRQVVEFTLNRGDMSEETVSRSQFSLKTYAVRVFALPVSWYHSLSQIKLSPVAKKLFLVTAVSAVSVIFLAHHFKRRRGKQKGSQLPWGPEHLLLEHTRRAASDKGSSCSSSRQNLTLSLSSTKDKGSQCCSYPNGGLLSRYSGSAQSLGSGCPQNLVQSVNSCHSCACGNSNSWDKADDDDVRLVNIPVTTPENLYLMGMELFEEALHRWEQALTFRSRQAEDEACSSVKLGAGDAIAEESVDDIISTEFIHKLEALLQRAYRLQEEFEATLGGPDPSSLANDTDKDTDMSVRETVDEFSLPDTVNVDSADLFASATELAEHREAQQAYSLESFCRCPFYEEAMHLVEEGKIYSRVLRTEMLECLGDSDFLAKLHCIRQAFQLILAEADNRSFLAESGRKILSALIVKARKIMNPKKFQDVFDEMIYFLEQTDHWDSTEMELAARGFVAPNPHPLKHRRNPWGMASVLRREQLAVVEAHKVHFQGAGDTVKNLNFYDVVLDFILMDSFEDLENPPTSIQSVVSNRWLNSSFKETADLCCGLKLLVSAETEKAAGEAISDGFFAHFYAVCEHISPVLAWGFLGPRNSLYDLCCFFKNQVLFFLKDIFDFEKVRYSSIDTLAEDLTQLLMRRTELLLTCLGADALRHATTCTSGHSHALPTALLEAKVQ</sequence>
<accession>A0ABQ0EMK2</accession>
<evidence type="ECO:0000256" key="4">
    <source>
        <dbReference type="ARBA" id="ARBA00022787"/>
    </source>
</evidence>
<evidence type="ECO:0000256" key="3">
    <source>
        <dbReference type="ARBA" id="ARBA00022692"/>
    </source>
</evidence>
<evidence type="ECO:0000256" key="6">
    <source>
        <dbReference type="ARBA" id="ARBA00023128"/>
    </source>
</evidence>
<reference evidence="8 9" key="1">
    <citation type="submission" date="2024-08" db="EMBL/GenBank/DDBJ databases">
        <title>The draft genome of Apodemus speciosus.</title>
        <authorList>
            <person name="Nabeshima K."/>
            <person name="Suzuki S."/>
            <person name="Onuma M."/>
        </authorList>
    </citation>
    <scope>NUCLEOTIDE SEQUENCE [LARGE SCALE GENOMIC DNA]</scope>
    <source>
        <strain evidence="8">IB14-021</strain>
    </source>
</reference>
<comment type="subcellular location">
    <subcellularLocation>
        <location evidence="1">Mitochondrion outer membrane</location>
    </subcellularLocation>
</comment>
<dbReference type="PANTHER" id="PTHR21508:SF3">
    <property type="entry name" value="MITOGUARDIN 1"/>
    <property type="match status" value="1"/>
</dbReference>
<keyword evidence="9" id="KW-1185">Reference proteome</keyword>
<gene>
    <name evidence="8" type="ORF">APTSU1_000347600</name>
</gene>
<keyword evidence="4" id="KW-1000">Mitochondrion outer membrane</keyword>
<keyword evidence="7" id="KW-0472">Membrane</keyword>
<evidence type="ECO:0000313" key="9">
    <source>
        <dbReference type="Proteomes" id="UP001623349"/>
    </source>
</evidence>
<dbReference type="InterPro" id="IPR019392">
    <property type="entry name" value="Miga"/>
</dbReference>
<evidence type="ECO:0000256" key="7">
    <source>
        <dbReference type="ARBA" id="ARBA00023136"/>
    </source>
</evidence>
<proteinExistence type="inferred from homology"/>
<name>A0ABQ0EMK2_APOSI</name>
<keyword evidence="3" id="KW-0812">Transmembrane</keyword>
<evidence type="ECO:0000256" key="2">
    <source>
        <dbReference type="ARBA" id="ARBA00008969"/>
    </source>
</evidence>
<comment type="caution">
    <text evidence="8">The sequence shown here is derived from an EMBL/GenBank/DDBJ whole genome shotgun (WGS) entry which is preliminary data.</text>
</comment>
<evidence type="ECO:0000256" key="1">
    <source>
        <dbReference type="ARBA" id="ARBA00004294"/>
    </source>
</evidence>
<keyword evidence="5" id="KW-1133">Transmembrane helix</keyword>
<dbReference type="PANTHER" id="PTHR21508">
    <property type="entry name" value="MITOGUARDIN"/>
    <property type="match status" value="1"/>
</dbReference>
<evidence type="ECO:0000256" key="5">
    <source>
        <dbReference type="ARBA" id="ARBA00022989"/>
    </source>
</evidence>
<keyword evidence="6" id="KW-0496">Mitochondrion</keyword>
<organism evidence="8 9">
    <name type="scientific">Apodemus speciosus</name>
    <name type="common">Large Japanese field mouse</name>
    <dbReference type="NCBI Taxonomy" id="105296"/>
    <lineage>
        <taxon>Eukaryota</taxon>
        <taxon>Metazoa</taxon>
        <taxon>Chordata</taxon>
        <taxon>Craniata</taxon>
        <taxon>Vertebrata</taxon>
        <taxon>Euteleostomi</taxon>
        <taxon>Mammalia</taxon>
        <taxon>Eutheria</taxon>
        <taxon>Euarchontoglires</taxon>
        <taxon>Glires</taxon>
        <taxon>Rodentia</taxon>
        <taxon>Myomorpha</taxon>
        <taxon>Muroidea</taxon>
        <taxon>Muridae</taxon>
        <taxon>Murinae</taxon>
        <taxon>Apodemus</taxon>
    </lineage>
</organism>
<protein>
    <submittedName>
        <fullName evidence="8">Mitoguardin 1</fullName>
    </submittedName>
</protein>
<dbReference type="EMBL" id="BAAFST010000003">
    <property type="protein sequence ID" value="GAB1288246.1"/>
    <property type="molecule type" value="Genomic_DNA"/>
</dbReference>
<dbReference type="Pfam" id="PF10265">
    <property type="entry name" value="Miga"/>
    <property type="match status" value="2"/>
</dbReference>
<evidence type="ECO:0000313" key="8">
    <source>
        <dbReference type="EMBL" id="GAB1288246.1"/>
    </source>
</evidence>
<dbReference type="Proteomes" id="UP001623349">
    <property type="component" value="Unassembled WGS sequence"/>
</dbReference>
<comment type="similarity">
    <text evidence="2">Belongs to the mitoguardin family.</text>
</comment>